<feature type="domain" description="DUF5067" evidence="3">
    <location>
        <begin position="39"/>
        <end position="167"/>
    </location>
</feature>
<accession>A0A841Z1U4</accession>
<feature type="region of interest" description="Disordered" evidence="2">
    <location>
        <begin position="22"/>
        <end position="56"/>
    </location>
</feature>
<keyword evidence="1" id="KW-0732">Signal</keyword>
<dbReference type="Gene3D" id="2.60.40.1240">
    <property type="match status" value="1"/>
</dbReference>
<dbReference type="Pfam" id="PF16729">
    <property type="entry name" value="DUF5067"/>
    <property type="match status" value="1"/>
</dbReference>
<name>A0A841Z1U4_9LIST</name>
<dbReference type="Proteomes" id="UP000569903">
    <property type="component" value="Unassembled WGS sequence"/>
</dbReference>
<evidence type="ECO:0000313" key="5">
    <source>
        <dbReference type="Proteomes" id="UP000569903"/>
    </source>
</evidence>
<evidence type="ECO:0000256" key="2">
    <source>
        <dbReference type="SAM" id="MobiDB-lite"/>
    </source>
</evidence>
<comment type="caution">
    <text evidence="4">The sequence shown here is derived from an EMBL/GenBank/DDBJ whole genome shotgun (WGS) entry which is preliminary data.</text>
</comment>
<protein>
    <submittedName>
        <fullName evidence="4">DUF5067 domain-containing protein</fullName>
    </submittedName>
</protein>
<proteinExistence type="predicted"/>
<evidence type="ECO:0000256" key="1">
    <source>
        <dbReference type="ARBA" id="ARBA00022729"/>
    </source>
</evidence>
<dbReference type="EMBL" id="JAARQN010000026">
    <property type="protein sequence ID" value="MBC1459319.1"/>
    <property type="molecule type" value="Genomic_DNA"/>
</dbReference>
<gene>
    <name evidence="4" type="ORF">HB850_16400</name>
</gene>
<dbReference type="AlphaFoldDB" id="A0A841Z1U4"/>
<dbReference type="InterPro" id="IPR031989">
    <property type="entry name" value="DUF5067"/>
</dbReference>
<evidence type="ECO:0000313" key="4">
    <source>
        <dbReference type="EMBL" id="MBC1459319.1"/>
    </source>
</evidence>
<sequence length="186" mass="20200">MSTIGVVILIIIATVGFAFGGSETKDTDDNNSTPNKVEEKETNSEEADNEPSFKGNVLKNDDIQITITSHKVIPVGQKGNEYGDKPIIAFWYDVKNISGADADPSTAWIMNIGAFQDNNANTVNELDMGPLPDDQFLSSQMESIKQGGTAKNAVAYTLDDETTPVELVYANVVSGDEYGRIKFEIK</sequence>
<dbReference type="InterPro" id="IPR029050">
    <property type="entry name" value="Immunoprotect_excell_Ig-like"/>
</dbReference>
<reference evidence="4 5" key="1">
    <citation type="submission" date="2020-03" db="EMBL/GenBank/DDBJ databases">
        <title>Soil Listeria distribution.</title>
        <authorList>
            <person name="Liao J."/>
            <person name="Wiedmann M."/>
        </authorList>
    </citation>
    <scope>NUCLEOTIDE SEQUENCE [LARGE SCALE GENOMIC DNA]</scope>
    <source>
        <strain evidence="4 5">FSL L7-1614</strain>
    </source>
</reference>
<organism evidence="4 5">
    <name type="scientific">Listeria newyorkensis</name>
    <dbReference type="NCBI Taxonomy" id="1497681"/>
    <lineage>
        <taxon>Bacteria</taxon>
        <taxon>Bacillati</taxon>
        <taxon>Bacillota</taxon>
        <taxon>Bacilli</taxon>
        <taxon>Bacillales</taxon>
        <taxon>Listeriaceae</taxon>
        <taxon>Listeria</taxon>
    </lineage>
</organism>
<evidence type="ECO:0000259" key="3">
    <source>
        <dbReference type="Pfam" id="PF16729"/>
    </source>
</evidence>